<evidence type="ECO:0000313" key="2">
    <source>
        <dbReference type="EMBL" id="GAC58568.1"/>
    </source>
</evidence>
<protein>
    <submittedName>
        <fullName evidence="2">Uncharacterized protein</fullName>
    </submittedName>
</protein>
<reference evidence="2 3" key="1">
    <citation type="submission" date="2012-12" db="EMBL/GenBank/DDBJ databases">
        <title>Whole genome shotgun sequence of Gordonia hirsuta NBRC 16056.</title>
        <authorList>
            <person name="Isaki-Nakamura S."/>
            <person name="Hosoyama A."/>
            <person name="Tsuchikane K."/>
            <person name="Katsumata H."/>
            <person name="Baba S."/>
            <person name="Yamazaki S."/>
            <person name="Fujita N."/>
        </authorList>
    </citation>
    <scope>NUCLEOTIDE SEQUENCE [LARGE SCALE GENOMIC DNA]</scope>
    <source>
        <strain evidence="2 3">NBRC 16056</strain>
    </source>
</reference>
<evidence type="ECO:0000256" key="1">
    <source>
        <dbReference type="SAM" id="MobiDB-lite"/>
    </source>
</evidence>
<keyword evidence="3" id="KW-1185">Reference proteome</keyword>
<sequence length="154" mass="15570">MTPICIAGSTRTRARAATVLFAAGLGLILAGCGTEQQAPDSSQAAHTPPADRSIPVVGGVSPPSRDSAESPSSAPKDADECGRVGGPDGSLFVRLAGGDVTCETAMSIAKQYSPLISTGEPQTVSGWDCGPSAETHGELARCTKDNQIIAFTAI</sequence>
<proteinExistence type="predicted"/>
<dbReference type="RefSeq" id="WP_005942980.1">
    <property type="nucleotide sequence ID" value="NZ_ATVK01000022.1"/>
</dbReference>
<organism evidence="2 3">
    <name type="scientific">Gordonia hirsuta DSM 44140 = NBRC 16056</name>
    <dbReference type="NCBI Taxonomy" id="1121927"/>
    <lineage>
        <taxon>Bacteria</taxon>
        <taxon>Bacillati</taxon>
        <taxon>Actinomycetota</taxon>
        <taxon>Actinomycetes</taxon>
        <taxon>Mycobacteriales</taxon>
        <taxon>Gordoniaceae</taxon>
        <taxon>Gordonia</taxon>
    </lineage>
</organism>
<evidence type="ECO:0000313" key="3">
    <source>
        <dbReference type="Proteomes" id="UP000053405"/>
    </source>
</evidence>
<dbReference type="AlphaFoldDB" id="L7LEV3"/>
<name>L7LEV3_9ACTN</name>
<dbReference type="eggNOG" id="ENOG5031VWF">
    <property type="taxonomic scope" value="Bacteria"/>
</dbReference>
<dbReference type="EMBL" id="BANT01000043">
    <property type="protein sequence ID" value="GAC58568.1"/>
    <property type="molecule type" value="Genomic_DNA"/>
</dbReference>
<feature type="region of interest" description="Disordered" evidence="1">
    <location>
        <begin position="37"/>
        <end position="85"/>
    </location>
</feature>
<dbReference type="Proteomes" id="UP000053405">
    <property type="component" value="Unassembled WGS sequence"/>
</dbReference>
<gene>
    <name evidence="2" type="ORF">GOHSU_43_00120</name>
</gene>
<dbReference type="OrthoDB" id="4773865at2"/>
<accession>L7LEV3</accession>
<comment type="caution">
    <text evidence="2">The sequence shown here is derived from an EMBL/GenBank/DDBJ whole genome shotgun (WGS) entry which is preliminary data.</text>
</comment>